<dbReference type="GO" id="GO:0004516">
    <property type="term" value="F:nicotinate phosphoribosyltransferase activity"/>
    <property type="evidence" value="ECO:0007669"/>
    <property type="project" value="UniProtKB-UniRule"/>
</dbReference>
<dbReference type="GO" id="GO:0016757">
    <property type="term" value="F:glycosyltransferase activity"/>
    <property type="evidence" value="ECO:0007669"/>
    <property type="project" value="UniProtKB-KW"/>
</dbReference>
<dbReference type="NCBIfam" id="TIGR01513">
    <property type="entry name" value="NAPRTase_put"/>
    <property type="match status" value="1"/>
</dbReference>
<dbReference type="PIRSF" id="PIRSF000484">
    <property type="entry name" value="NAPRT"/>
    <property type="match status" value="1"/>
</dbReference>
<dbReference type="FunCoup" id="U5DMB2">
    <property type="interactions" value="196"/>
</dbReference>
<dbReference type="GO" id="GO:0005829">
    <property type="term" value="C:cytosol"/>
    <property type="evidence" value="ECO:0007669"/>
    <property type="project" value="TreeGrafter"/>
</dbReference>
<keyword evidence="14" id="KW-1185">Reference proteome</keyword>
<dbReference type="UniPathway" id="UPA00253">
    <property type="reaction ID" value="UER00457"/>
</dbReference>
<dbReference type="RefSeq" id="WP_022604270.1">
    <property type="nucleotide sequence ID" value="NZ_ASSJ01000006.1"/>
</dbReference>
<dbReference type="Proteomes" id="UP000016960">
    <property type="component" value="Unassembled WGS sequence"/>
</dbReference>
<dbReference type="PANTHER" id="PTHR11098">
    <property type="entry name" value="NICOTINATE PHOSPHORIBOSYLTRANSFERASE"/>
    <property type="match status" value="1"/>
</dbReference>
<feature type="domain" description="Nicotinate/nicotinamide phosphoribosyltransferase" evidence="10">
    <location>
        <begin position="163"/>
        <end position="283"/>
    </location>
</feature>
<evidence type="ECO:0000313" key="14">
    <source>
        <dbReference type="Proteomes" id="UP000016960"/>
    </source>
</evidence>
<evidence type="ECO:0000256" key="8">
    <source>
        <dbReference type="ARBA" id="ARBA00048668"/>
    </source>
</evidence>
<dbReference type="InterPro" id="IPR036068">
    <property type="entry name" value="Nicotinate_pribotase-like_C"/>
</dbReference>
<dbReference type="CDD" id="cd01570">
    <property type="entry name" value="NAPRTase_A"/>
    <property type="match status" value="1"/>
</dbReference>
<dbReference type="SUPFAM" id="SSF54675">
    <property type="entry name" value="Nicotinate/Quinolinate PRTase N-terminal domain-like"/>
    <property type="match status" value="1"/>
</dbReference>
<evidence type="ECO:0000256" key="7">
    <source>
        <dbReference type="ARBA" id="ARBA00022679"/>
    </source>
</evidence>
<dbReference type="InterPro" id="IPR006405">
    <property type="entry name" value="Nic_PRibTrfase_pncB"/>
</dbReference>
<evidence type="ECO:0000313" key="13">
    <source>
        <dbReference type="EMBL" id="ERN42816.1"/>
    </source>
</evidence>
<feature type="domain" description="Nicotinate phosphoribosyltransferase C-terminal" evidence="12">
    <location>
        <begin position="385"/>
        <end position="441"/>
    </location>
</feature>
<evidence type="ECO:0000256" key="9">
    <source>
        <dbReference type="RuleBase" id="RU365100"/>
    </source>
</evidence>
<organism evidence="13 14">
    <name type="scientific">Rubidibacter lacunae KORDI 51-2</name>
    <dbReference type="NCBI Taxonomy" id="582515"/>
    <lineage>
        <taxon>Bacteria</taxon>
        <taxon>Bacillati</taxon>
        <taxon>Cyanobacteriota</taxon>
        <taxon>Cyanophyceae</taxon>
        <taxon>Oscillatoriophycideae</taxon>
        <taxon>Chroococcales</taxon>
        <taxon>Aphanothecaceae</taxon>
        <taxon>Rubidibacter</taxon>
    </lineage>
</organism>
<evidence type="ECO:0000256" key="3">
    <source>
        <dbReference type="ARBA" id="ARBA00013236"/>
    </source>
</evidence>
<comment type="PTM">
    <text evidence="9">Transiently phosphorylated on a His residue during the reaction cycle. Phosphorylation strongly increases the affinity for substrates and increases the rate of nicotinate D-ribonucleotide production. Dephosphorylation regenerates the low-affinity form of the enzyme, leading to product release.</text>
</comment>
<evidence type="ECO:0000256" key="4">
    <source>
        <dbReference type="ARBA" id="ARBA00022553"/>
    </source>
</evidence>
<evidence type="ECO:0000256" key="5">
    <source>
        <dbReference type="ARBA" id="ARBA00022598"/>
    </source>
</evidence>
<accession>U5DMB2</accession>
<comment type="similarity">
    <text evidence="2 9">Belongs to the NAPRTase family.</text>
</comment>
<evidence type="ECO:0000259" key="12">
    <source>
        <dbReference type="Pfam" id="PF17956"/>
    </source>
</evidence>
<dbReference type="Gene3D" id="3.20.20.70">
    <property type="entry name" value="Aldolase class I"/>
    <property type="match status" value="1"/>
</dbReference>
<dbReference type="Pfam" id="PF17767">
    <property type="entry name" value="NAPRTase_N"/>
    <property type="match status" value="1"/>
</dbReference>
<comment type="catalytic activity">
    <reaction evidence="8 9">
        <text>5-phospho-alpha-D-ribose 1-diphosphate + nicotinate + ATP + H2O = nicotinate beta-D-ribonucleotide + ADP + phosphate + diphosphate</text>
        <dbReference type="Rhea" id="RHEA:36163"/>
        <dbReference type="ChEBI" id="CHEBI:15377"/>
        <dbReference type="ChEBI" id="CHEBI:30616"/>
        <dbReference type="ChEBI" id="CHEBI:32544"/>
        <dbReference type="ChEBI" id="CHEBI:33019"/>
        <dbReference type="ChEBI" id="CHEBI:43474"/>
        <dbReference type="ChEBI" id="CHEBI:57502"/>
        <dbReference type="ChEBI" id="CHEBI:58017"/>
        <dbReference type="ChEBI" id="CHEBI:456216"/>
        <dbReference type="EC" id="6.3.4.21"/>
    </reaction>
</comment>
<evidence type="ECO:0000256" key="1">
    <source>
        <dbReference type="ARBA" id="ARBA00004952"/>
    </source>
</evidence>
<reference evidence="13 14" key="1">
    <citation type="submission" date="2013-05" db="EMBL/GenBank/DDBJ databases">
        <title>Draft genome sequence of Rubidibacter lacunae KORDI 51-2.</title>
        <authorList>
            <person name="Choi D.H."/>
            <person name="Noh J.H."/>
            <person name="Kwon K.-K."/>
            <person name="Lee J.-H."/>
            <person name="Ryu J.-Y."/>
        </authorList>
    </citation>
    <scope>NUCLEOTIDE SEQUENCE [LARGE SCALE GENOMIC DNA]</scope>
    <source>
        <strain evidence="13 14">KORDI 51-2</strain>
    </source>
</reference>
<dbReference type="NCBIfam" id="NF009131">
    <property type="entry name" value="PRK12484.1"/>
    <property type="match status" value="1"/>
</dbReference>
<dbReference type="NCBIfam" id="NF006696">
    <property type="entry name" value="PRK09243.1-3"/>
    <property type="match status" value="1"/>
</dbReference>
<dbReference type="AlphaFoldDB" id="U5DMB2"/>
<dbReference type="STRING" id="582515.KR51_00004340"/>
<dbReference type="Gene3D" id="3.20.140.10">
    <property type="entry name" value="nicotinate phosphoribosyltransferase"/>
    <property type="match status" value="3"/>
</dbReference>
<keyword evidence="4" id="KW-0597">Phosphoprotein</keyword>
<comment type="pathway">
    <text evidence="1 9">Cofactor biosynthesis; NAD(+) biosynthesis; nicotinate D-ribonucleotide from nicotinate: step 1/1.</text>
</comment>
<comment type="function">
    <text evidence="9">Catalyzes the first step in the biosynthesis of NAD from nicotinic acid, the ATP-dependent synthesis of beta-nicotinate D-ribonucleotide from nicotinate and 5-phospho-D-ribose 1-phosphate.</text>
</comment>
<dbReference type="EMBL" id="ASSJ01000006">
    <property type="protein sequence ID" value="ERN42816.1"/>
    <property type="molecule type" value="Genomic_DNA"/>
</dbReference>
<dbReference type="PANTHER" id="PTHR11098:SF1">
    <property type="entry name" value="NICOTINATE PHOSPHORIBOSYLTRANSFERASE"/>
    <property type="match status" value="1"/>
</dbReference>
<dbReference type="InterPro" id="IPR040727">
    <property type="entry name" value="NAPRTase_N"/>
</dbReference>
<keyword evidence="7 9" id="KW-0808">Transferase</keyword>
<evidence type="ECO:0000256" key="2">
    <source>
        <dbReference type="ARBA" id="ARBA00010897"/>
    </source>
</evidence>
<gene>
    <name evidence="13" type="ORF">KR51_00004340</name>
</gene>
<proteinExistence type="inferred from homology"/>
<keyword evidence="13" id="KW-0328">Glycosyltransferase</keyword>
<keyword evidence="5 9" id="KW-0436">Ligase</keyword>
<evidence type="ECO:0000259" key="11">
    <source>
        <dbReference type="Pfam" id="PF17767"/>
    </source>
</evidence>
<dbReference type="InterPro" id="IPR041525">
    <property type="entry name" value="N/Namide_PRibTrfase"/>
</dbReference>
<dbReference type="PATRIC" id="fig|582515.4.peg.491"/>
<evidence type="ECO:0000259" key="10">
    <source>
        <dbReference type="Pfam" id="PF04095"/>
    </source>
</evidence>
<dbReference type="InterPro" id="IPR013785">
    <property type="entry name" value="Aldolase_TIM"/>
</dbReference>
<dbReference type="EC" id="6.3.4.21" evidence="3 9"/>
<dbReference type="SUPFAM" id="SSF51690">
    <property type="entry name" value="Nicotinate/Quinolinate PRTase C-terminal domain-like"/>
    <property type="match status" value="1"/>
</dbReference>
<sequence>MGTRSLTLETDDYGLLTDLYQLTMSACYVGEGIAETPASFELFLRQLPDSCGYLVAAGLEQALDYLKHLKFTGEQVSALEATGLFAGAPPQFWSLLQAGGFTGDVWAIPEGTVAFAHEPLLRIEAPLWQAQLVETYLLNTLNYQTGIATRAARMRDAAGSKTRLLEFGTRRASSPQGALWAARAALIAGFDATSNVLAALELGQQPSGTMAHSLVMAIAALQGSEDEAFAAFQRYFPSAPLLIDTYDPVAAADRLAARVRAGTLHVAGVRIDSGDLVKLSQSVRERLPEAVVIASGNIDEYEIARLRAAGACIDGYGVGTSLVTGQLCDGVYKLVEINSISTMKTSNRKETYPGRKQIFRHYEGDRATGDRLALMEEVPQPGERALLQRVMRRGQLLQPVEAIAAIRARSVTGIASLPPSARKLDAPEAYPVAISTALEALTHEVRSRPVAAGPQPATSRL</sequence>
<dbReference type="InterPro" id="IPR007229">
    <property type="entry name" value="Nic_PRibTrfase-Fam"/>
</dbReference>
<name>U5DMB2_9CHRO</name>
<dbReference type="Pfam" id="PF17956">
    <property type="entry name" value="NAPRTase_C"/>
    <property type="match status" value="1"/>
</dbReference>
<evidence type="ECO:0000256" key="6">
    <source>
        <dbReference type="ARBA" id="ARBA00022642"/>
    </source>
</evidence>
<keyword evidence="6 9" id="KW-0662">Pyridine nucleotide biosynthesis</keyword>
<dbReference type="eggNOG" id="COG1488">
    <property type="taxonomic scope" value="Bacteria"/>
</dbReference>
<comment type="caution">
    <text evidence="13">The sequence shown here is derived from an EMBL/GenBank/DDBJ whole genome shotgun (WGS) entry which is preliminary data.</text>
</comment>
<dbReference type="GO" id="GO:0034355">
    <property type="term" value="P:NAD+ biosynthetic process via the salvage pathway"/>
    <property type="evidence" value="ECO:0007669"/>
    <property type="project" value="TreeGrafter"/>
</dbReference>
<protein>
    <recommendedName>
        <fullName evidence="3 9">Nicotinate phosphoribosyltransferase</fullName>
        <ecNumber evidence="3 9">6.3.4.21</ecNumber>
    </recommendedName>
</protein>
<dbReference type="OrthoDB" id="9770610at2"/>
<dbReference type="InParanoid" id="U5DMB2"/>
<dbReference type="InterPro" id="IPR041619">
    <property type="entry name" value="NAPRTase_C"/>
</dbReference>
<dbReference type="Pfam" id="PF04095">
    <property type="entry name" value="NAPRTase"/>
    <property type="match status" value="1"/>
</dbReference>
<feature type="domain" description="Nicotinate phosphoribosyltransferase N-terminal" evidence="11">
    <location>
        <begin position="15"/>
        <end position="142"/>
    </location>
</feature>